<organism evidence="1 2">
    <name type="scientific">Dysgonomonas capnocytophagoides</name>
    <dbReference type="NCBI Taxonomy" id="45254"/>
    <lineage>
        <taxon>Bacteria</taxon>
        <taxon>Pseudomonadati</taxon>
        <taxon>Bacteroidota</taxon>
        <taxon>Bacteroidia</taxon>
        <taxon>Bacteroidales</taxon>
        <taxon>Dysgonomonadaceae</taxon>
        <taxon>Dysgonomonas</taxon>
    </lineage>
</organism>
<dbReference type="EMBL" id="SOML01000001">
    <property type="protein sequence ID" value="TFD99032.1"/>
    <property type="molecule type" value="Genomic_DNA"/>
</dbReference>
<proteinExistence type="predicted"/>
<dbReference type="GO" id="GO:0016747">
    <property type="term" value="F:acyltransferase activity, transferring groups other than amino-acyl groups"/>
    <property type="evidence" value="ECO:0007669"/>
    <property type="project" value="TreeGrafter"/>
</dbReference>
<dbReference type="InterPro" id="IPR029058">
    <property type="entry name" value="AB_hydrolase_fold"/>
</dbReference>
<dbReference type="PANTHER" id="PTHR48098:SF1">
    <property type="entry name" value="DIACYLGLYCEROL ACYLTRANSFERASE_MYCOLYLTRANSFERASE AG85A"/>
    <property type="match status" value="1"/>
</dbReference>
<protein>
    <submittedName>
        <fullName evidence="1">Esterase family protein</fullName>
    </submittedName>
</protein>
<sequence>MKIKYLLPLLLLTSFYTEVSGVEKSKVKSYIDNDYTCPPNYEVKQDGVMYGEIKAISYYSPLAGADRKANIILPPDYDKGKKYPVLYLLHGIGGNENEWLDGKPDEIISNLSAQGKAKEMIIVIPNISVVLKGESPAEYMTPAHHKQFDNFLSEMKTVLLPYIEKNYPVLKGRDNRAVAGLSMGGRSALHVGINMIDDFAYIGAFTSAPGVLNNLFTAETLTLPEVYRKTTLLMITKGSRDDVVGDNPENYSSALSKNGVDHIYFVLQGGHWWDVWNPSLYNFARRIFQ</sequence>
<reference evidence="1 2" key="1">
    <citation type="submission" date="2019-03" db="EMBL/GenBank/DDBJ databases">
        <title>San Antonio Military Medical Center submission to MRSN (WRAIR), pending publication.</title>
        <authorList>
            <person name="Blyth D.M."/>
            <person name="Mccarthy S.L."/>
            <person name="Schall S.E."/>
            <person name="Stam J.A."/>
            <person name="Ong A.C."/>
            <person name="Mcgann P.T."/>
        </authorList>
    </citation>
    <scope>NUCLEOTIDE SEQUENCE [LARGE SCALE GENOMIC DNA]</scope>
    <source>
        <strain evidence="1 2">MRSN571793</strain>
    </source>
</reference>
<dbReference type="PANTHER" id="PTHR48098">
    <property type="entry name" value="ENTEROCHELIN ESTERASE-RELATED"/>
    <property type="match status" value="1"/>
</dbReference>
<name>A0A4Y8LC51_9BACT</name>
<dbReference type="InterPro" id="IPR000801">
    <property type="entry name" value="Esterase-like"/>
</dbReference>
<dbReference type="RefSeq" id="WP_134435419.1">
    <property type="nucleotide sequence ID" value="NZ_SOML01000001.1"/>
</dbReference>
<dbReference type="Pfam" id="PF00756">
    <property type="entry name" value="Esterase"/>
    <property type="match status" value="1"/>
</dbReference>
<dbReference type="Proteomes" id="UP000297861">
    <property type="component" value="Unassembled WGS sequence"/>
</dbReference>
<dbReference type="InterPro" id="IPR050583">
    <property type="entry name" value="Mycobacterial_A85_antigen"/>
</dbReference>
<dbReference type="STRING" id="1121485.GCA_000426485_00238"/>
<dbReference type="Gene3D" id="3.40.50.1820">
    <property type="entry name" value="alpha/beta hydrolase"/>
    <property type="match status" value="1"/>
</dbReference>
<dbReference type="OrthoDB" id="9803578at2"/>
<evidence type="ECO:0000313" key="2">
    <source>
        <dbReference type="Proteomes" id="UP000297861"/>
    </source>
</evidence>
<dbReference type="SUPFAM" id="SSF53474">
    <property type="entry name" value="alpha/beta-Hydrolases"/>
    <property type="match status" value="1"/>
</dbReference>
<accession>A0A4Y8LC51</accession>
<evidence type="ECO:0000313" key="1">
    <source>
        <dbReference type="EMBL" id="TFD99032.1"/>
    </source>
</evidence>
<keyword evidence="2" id="KW-1185">Reference proteome</keyword>
<dbReference type="AlphaFoldDB" id="A0A4Y8LC51"/>
<gene>
    <name evidence="1" type="ORF">E2605_02800</name>
</gene>
<comment type="caution">
    <text evidence="1">The sequence shown here is derived from an EMBL/GenBank/DDBJ whole genome shotgun (WGS) entry which is preliminary data.</text>
</comment>